<dbReference type="RefSeq" id="WP_328218764.1">
    <property type="nucleotide sequence ID" value="NZ_JARTLI010000027.1"/>
</dbReference>
<reference evidence="1 2" key="1">
    <citation type="submission" date="2023-03" db="EMBL/GenBank/DDBJ databases">
        <title>Bacillus Genome Sequencing.</title>
        <authorList>
            <person name="Dunlap C."/>
        </authorList>
    </citation>
    <scope>NUCLEOTIDE SEQUENCE [LARGE SCALE GENOMIC DNA]</scope>
    <source>
        <strain evidence="1 2">NRS-38</strain>
    </source>
</reference>
<sequence length="105" mass="12467">MDIILSKDAIVEKYLRMALKNPGVPFKYNHVTFINIKRLYDFIVDNVNATTVDFEEYLNEVIQSEGCYELCSWQTRSRRPECIYFERKDDVDEESGDVIRIEITF</sequence>
<dbReference type="Proteomes" id="UP001339962">
    <property type="component" value="Unassembled WGS sequence"/>
</dbReference>
<dbReference type="EMBL" id="JARTLI010000027">
    <property type="protein sequence ID" value="MED5052564.1"/>
    <property type="molecule type" value="Genomic_DNA"/>
</dbReference>
<proteinExistence type="predicted"/>
<evidence type="ECO:0000313" key="1">
    <source>
        <dbReference type="EMBL" id="MED5052564.1"/>
    </source>
</evidence>
<gene>
    <name evidence="1" type="ORF">P9850_12125</name>
</gene>
<organism evidence="1 2">
    <name type="scientific">Anoxybacteroides rupiense</name>
    <dbReference type="NCBI Taxonomy" id="311460"/>
    <lineage>
        <taxon>Bacteria</taxon>
        <taxon>Bacillati</taxon>
        <taxon>Bacillota</taxon>
        <taxon>Bacilli</taxon>
        <taxon>Bacillales</taxon>
        <taxon>Anoxybacillaceae</taxon>
        <taxon>Anoxybacteroides</taxon>
    </lineage>
</organism>
<evidence type="ECO:0000313" key="2">
    <source>
        <dbReference type="Proteomes" id="UP001339962"/>
    </source>
</evidence>
<accession>A0ABD5IY59</accession>
<protein>
    <submittedName>
        <fullName evidence="1">Uncharacterized protein</fullName>
    </submittedName>
</protein>
<comment type="caution">
    <text evidence="1">The sequence shown here is derived from an EMBL/GenBank/DDBJ whole genome shotgun (WGS) entry which is preliminary data.</text>
</comment>
<dbReference type="AlphaFoldDB" id="A0ABD5IY59"/>
<name>A0ABD5IY59_9BACL</name>